<sequence length="191" mass="20664">MAQQTGTARPGGRTARTRESVHAAVRELLVELPGGGITIADIATRSGVHQATIYRRWRSPNALLLDVAVNDLATRAPVPATGDLRADLTAYTTRLSQELTRPGGLDFFRAIVAAAHESVDGSLELMVPRLDQFQAMLDASGTAELTPLDVFELVLAPMYVRAMLPAAAWQQFADPVKLVDNVLAVRDHRRG</sequence>
<dbReference type="SUPFAM" id="SSF46689">
    <property type="entry name" value="Homeodomain-like"/>
    <property type="match status" value="1"/>
</dbReference>
<dbReference type="EMBL" id="BOMN01000112">
    <property type="protein sequence ID" value="GIE24662.1"/>
    <property type="molecule type" value="Genomic_DNA"/>
</dbReference>
<evidence type="ECO:0000259" key="5">
    <source>
        <dbReference type="PROSITE" id="PS50977"/>
    </source>
</evidence>
<dbReference type="Gene3D" id="1.10.357.10">
    <property type="entry name" value="Tetracycline Repressor, domain 2"/>
    <property type="match status" value="1"/>
</dbReference>
<dbReference type="Pfam" id="PF00440">
    <property type="entry name" value="TetR_N"/>
    <property type="match status" value="1"/>
</dbReference>
<evidence type="ECO:0000313" key="7">
    <source>
        <dbReference type="Proteomes" id="UP000603200"/>
    </source>
</evidence>
<organism evidence="6 7">
    <name type="scientific">Winogradskya humida</name>
    <dbReference type="NCBI Taxonomy" id="113566"/>
    <lineage>
        <taxon>Bacteria</taxon>
        <taxon>Bacillati</taxon>
        <taxon>Actinomycetota</taxon>
        <taxon>Actinomycetes</taxon>
        <taxon>Micromonosporales</taxon>
        <taxon>Micromonosporaceae</taxon>
        <taxon>Winogradskya</taxon>
    </lineage>
</organism>
<feature type="DNA-binding region" description="H-T-H motif" evidence="4">
    <location>
        <begin position="38"/>
        <end position="57"/>
    </location>
</feature>
<dbReference type="InterPro" id="IPR009057">
    <property type="entry name" value="Homeodomain-like_sf"/>
</dbReference>
<comment type="caution">
    <text evidence="6">The sequence shown here is derived from an EMBL/GenBank/DDBJ whole genome shotgun (WGS) entry which is preliminary data.</text>
</comment>
<dbReference type="PROSITE" id="PS50977">
    <property type="entry name" value="HTH_TETR_2"/>
    <property type="match status" value="1"/>
</dbReference>
<dbReference type="RefSeq" id="WP_203841666.1">
    <property type="nucleotide sequence ID" value="NZ_BAAATV010000009.1"/>
</dbReference>
<feature type="domain" description="HTH tetR-type" evidence="5">
    <location>
        <begin position="15"/>
        <end position="75"/>
    </location>
</feature>
<reference evidence="6 7" key="1">
    <citation type="submission" date="2021-01" db="EMBL/GenBank/DDBJ databases">
        <title>Whole genome shotgun sequence of Actinoplanes humidus NBRC 14915.</title>
        <authorList>
            <person name="Komaki H."/>
            <person name="Tamura T."/>
        </authorList>
    </citation>
    <scope>NUCLEOTIDE SEQUENCE [LARGE SCALE GENOMIC DNA]</scope>
    <source>
        <strain evidence="6 7">NBRC 14915</strain>
    </source>
</reference>
<gene>
    <name evidence="6" type="ORF">Ahu01nite_077640</name>
</gene>
<accession>A0ABQ4A1C8</accession>
<evidence type="ECO:0000256" key="2">
    <source>
        <dbReference type="ARBA" id="ARBA00023125"/>
    </source>
</evidence>
<dbReference type="InterPro" id="IPR001647">
    <property type="entry name" value="HTH_TetR"/>
</dbReference>
<proteinExistence type="predicted"/>
<evidence type="ECO:0000256" key="3">
    <source>
        <dbReference type="ARBA" id="ARBA00023163"/>
    </source>
</evidence>
<keyword evidence="2 4" id="KW-0238">DNA-binding</keyword>
<evidence type="ECO:0000256" key="4">
    <source>
        <dbReference type="PROSITE-ProRule" id="PRU00335"/>
    </source>
</evidence>
<dbReference type="Gene3D" id="1.10.10.60">
    <property type="entry name" value="Homeodomain-like"/>
    <property type="match status" value="1"/>
</dbReference>
<keyword evidence="7" id="KW-1185">Reference proteome</keyword>
<dbReference type="Proteomes" id="UP000603200">
    <property type="component" value="Unassembled WGS sequence"/>
</dbReference>
<protein>
    <submittedName>
        <fullName evidence="6">TetR family transcriptional regulator</fullName>
    </submittedName>
</protein>
<evidence type="ECO:0000313" key="6">
    <source>
        <dbReference type="EMBL" id="GIE24662.1"/>
    </source>
</evidence>
<evidence type="ECO:0000256" key="1">
    <source>
        <dbReference type="ARBA" id="ARBA00023015"/>
    </source>
</evidence>
<keyword evidence="3" id="KW-0804">Transcription</keyword>
<keyword evidence="1" id="KW-0805">Transcription regulation</keyword>
<dbReference type="InterPro" id="IPR011075">
    <property type="entry name" value="TetR_C"/>
</dbReference>
<name>A0ABQ4A1C8_9ACTN</name>
<dbReference type="Pfam" id="PF16859">
    <property type="entry name" value="TetR_C_11"/>
    <property type="match status" value="1"/>
</dbReference>